<dbReference type="RefSeq" id="WP_197723887.1">
    <property type="nucleotide sequence ID" value="NZ_AP018449.1"/>
</dbReference>
<dbReference type="GO" id="GO:0042597">
    <property type="term" value="C:periplasmic space"/>
    <property type="evidence" value="ECO:0007669"/>
    <property type="project" value="UniProtKB-ARBA"/>
</dbReference>
<dbReference type="InterPro" id="IPR000914">
    <property type="entry name" value="SBP_5_dom"/>
</dbReference>
<feature type="domain" description="Solute-binding protein family 5" evidence="3">
    <location>
        <begin position="84"/>
        <end position="446"/>
    </location>
</feature>
<dbReference type="PANTHER" id="PTHR30290:SF64">
    <property type="entry name" value="ABC TRANSPORTER PERIPLASMIC BINDING PROTEIN"/>
    <property type="match status" value="1"/>
</dbReference>
<feature type="chain" id="PRO_5039538509" evidence="2">
    <location>
        <begin position="24"/>
        <end position="533"/>
    </location>
</feature>
<reference evidence="4 5" key="1">
    <citation type="journal article" date="2018" name="Int. J. Syst. Evol. Microbiol.">
        <title>Methylomusa anaerophila gen. nov., sp. nov., an anaerobic methanol-utilizing bacterium isolated from a microbial fuel cell.</title>
        <authorList>
            <person name="Amano N."/>
            <person name="Yamamuro A."/>
            <person name="Miyahara M."/>
            <person name="Kouzuma A."/>
            <person name="Abe T."/>
            <person name="Watanabe K."/>
        </authorList>
    </citation>
    <scope>NUCLEOTIDE SEQUENCE [LARGE SCALE GENOMIC DNA]</scope>
    <source>
        <strain evidence="4 5">MMFC1</strain>
    </source>
</reference>
<dbReference type="SUPFAM" id="SSF53850">
    <property type="entry name" value="Periplasmic binding protein-like II"/>
    <property type="match status" value="1"/>
</dbReference>
<dbReference type="Gene3D" id="3.40.190.10">
    <property type="entry name" value="Periplasmic binding protein-like II"/>
    <property type="match status" value="1"/>
</dbReference>
<dbReference type="PROSITE" id="PS51257">
    <property type="entry name" value="PROKAR_LIPOPROTEIN"/>
    <property type="match status" value="1"/>
</dbReference>
<protein>
    <submittedName>
        <fullName evidence="4">Heme-binding protein A</fullName>
    </submittedName>
</protein>
<evidence type="ECO:0000256" key="2">
    <source>
        <dbReference type="SAM" id="SignalP"/>
    </source>
</evidence>
<dbReference type="Proteomes" id="UP000276437">
    <property type="component" value="Chromosome"/>
</dbReference>
<dbReference type="PIRSF" id="PIRSF002741">
    <property type="entry name" value="MppA"/>
    <property type="match status" value="1"/>
</dbReference>
<dbReference type="EMBL" id="AP018449">
    <property type="protein sequence ID" value="BBB89645.1"/>
    <property type="molecule type" value="Genomic_DNA"/>
</dbReference>
<evidence type="ECO:0000259" key="3">
    <source>
        <dbReference type="Pfam" id="PF00496"/>
    </source>
</evidence>
<proteinExistence type="predicted"/>
<dbReference type="InterPro" id="IPR030678">
    <property type="entry name" value="Peptide/Ni-bd"/>
</dbReference>
<dbReference type="PANTHER" id="PTHR30290">
    <property type="entry name" value="PERIPLASMIC BINDING COMPONENT OF ABC TRANSPORTER"/>
    <property type="match status" value="1"/>
</dbReference>
<organism evidence="4 5">
    <name type="scientific">Methylomusa anaerophila</name>
    <dbReference type="NCBI Taxonomy" id="1930071"/>
    <lineage>
        <taxon>Bacteria</taxon>
        <taxon>Bacillati</taxon>
        <taxon>Bacillota</taxon>
        <taxon>Negativicutes</taxon>
        <taxon>Selenomonadales</taxon>
        <taxon>Sporomusaceae</taxon>
        <taxon>Methylomusa</taxon>
    </lineage>
</organism>
<evidence type="ECO:0000313" key="4">
    <source>
        <dbReference type="EMBL" id="BBB89645.1"/>
    </source>
</evidence>
<dbReference type="CDD" id="cd08520">
    <property type="entry name" value="PBP2_NikA_DppA_OppA_like_21"/>
    <property type="match status" value="1"/>
</dbReference>
<evidence type="ECO:0000313" key="5">
    <source>
        <dbReference type="Proteomes" id="UP000276437"/>
    </source>
</evidence>
<dbReference type="Gene3D" id="3.10.105.10">
    <property type="entry name" value="Dipeptide-binding Protein, Domain 3"/>
    <property type="match status" value="1"/>
</dbReference>
<dbReference type="GO" id="GO:0043190">
    <property type="term" value="C:ATP-binding cassette (ABC) transporter complex"/>
    <property type="evidence" value="ECO:0007669"/>
    <property type="project" value="InterPro"/>
</dbReference>
<dbReference type="GO" id="GO:0015833">
    <property type="term" value="P:peptide transport"/>
    <property type="evidence" value="ECO:0007669"/>
    <property type="project" value="TreeGrafter"/>
</dbReference>
<dbReference type="KEGG" id="mana:MAMMFC1_00278"/>
<evidence type="ECO:0000256" key="1">
    <source>
        <dbReference type="ARBA" id="ARBA00022729"/>
    </source>
</evidence>
<keyword evidence="1 2" id="KW-0732">Signal</keyword>
<dbReference type="Pfam" id="PF00496">
    <property type="entry name" value="SBP_bac_5"/>
    <property type="match status" value="1"/>
</dbReference>
<dbReference type="GO" id="GO:1904680">
    <property type="term" value="F:peptide transmembrane transporter activity"/>
    <property type="evidence" value="ECO:0007669"/>
    <property type="project" value="TreeGrafter"/>
</dbReference>
<accession>A0A348AEZ7</accession>
<gene>
    <name evidence="4" type="primary">hbpA</name>
    <name evidence="4" type="ORF">MAMMFC1_00278</name>
</gene>
<sequence length="533" mass="59781">MNYQRQTILVFICLIAFSFLVQGCGNQQPNNTASTGADNLIFTVADPTGDYGFPSPFTHYARGPGYVRMSLIFDTLVWKDDQGYIPALAATWDYNQDEISYIFHLQKNATWHDGQKFTAKDVVFTYEYLKIHPYQTTDTSMIKQIEALNEYEVKFYLHGPYAPFLDVIAGTVPILPEHIWKNVNDPVHFQQKEALIGAGPFKAIDYSKEHGSYLYEAYDGYYQGKPKFRRIKMVKMNMEMAAAALKQGQVDMAQVPAELVKPLAQTGLKILTMPHDWVAKLVINHRQEPFNNKEFRQALADAIDRSSLIETTLRGQGLAASPGLVPSDNDWFNPSLKDLYSYDPAKAQNILSSLGYAKNGPYLEKNGVPLEVELLVGNGGIIGYPGERQGEFVKSQLEKIGIKVSLRTLESKTLDSRLNDWKFELALNGHGGLGADPDYLTKNIIGKGFNSARFQANETLAALLSKQVAVMDIIARRQLIDQVQAAYASEVPALPLYYPTWYYAYNPKTTLFFTKQGIGSGVPMPLNKLSFIK</sequence>
<keyword evidence="5" id="KW-1185">Reference proteome</keyword>
<feature type="signal peptide" evidence="2">
    <location>
        <begin position="1"/>
        <end position="23"/>
    </location>
</feature>
<dbReference type="AlphaFoldDB" id="A0A348AEZ7"/>
<dbReference type="Gene3D" id="3.90.76.10">
    <property type="entry name" value="Dipeptide-binding Protein, Domain 1"/>
    <property type="match status" value="1"/>
</dbReference>
<name>A0A348AEZ7_9FIRM</name>
<dbReference type="InterPro" id="IPR039424">
    <property type="entry name" value="SBP_5"/>
</dbReference>